<proteinExistence type="predicted"/>
<dbReference type="Gene3D" id="1.10.530.10">
    <property type="match status" value="1"/>
</dbReference>
<sequence length="322" mass="34482">MASRAWSTIKRFGLITVIMICTAGYPSYPVKAESGGTCQSAYGQSPSSIPEWLQPAQEGMDLSTSYRYDLLSGSLLSTKLVDGSSCPSGGLNPDGSPNACGLDVSRNQTIAWQNRYDSVILTAAQANDLPPKVLKAVIGVESQFWPAANWIRGEIGLGQMTEFGADLVLSWQTAYFQGICRQAFGSAGCSTGYRFLDLSTQRLLRGLVLKEIDATCATCSGGVDVEKGGQTVEVLAETLNASCSQSAHIVRMATGLSPSSLMSYEDFWRLALANYHAGAGCTYQAIRRVGTPSSWNSIAANFSIGCSSGSEYIRRIEEQIKP</sequence>
<evidence type="ECO:0000313" key="1">
    <source>
        <dbReference type="EMBL" id="KPL70337.1"/>
    </source>
</evidence>
<evidence type="ECO:0008006" key="3">
    <source>
        <dbReference type="Google" id="ProtNLM"/>
    </source>
</evidence>
<dbReference type="Proteomes" id="UP000050430">
    <property type="component" value="Unassembled WGS sequence"/>
</dbReference>
<evidence type="ECO:0000313" key="2">
    <source>
        <dbReference type="Proteomes" id="UP000050430"/>
    </source>
</evidence>
<dbReference type="InterPro" id="IPR023346">
    <property type="entry name" value="Lysozyme-like_dom_sf"/>
</dbReference>
<organism evidence="1 2">
    <name type="scientific">Leptolinea tardivitalis</name>
    <dbReference type="NCBI Taxonomy" id="229920"/>
    <lineage>
        <taxon>Bacteria</taxon>
        <taxon>Bacillati</taxon>
        <taxon>Chloroflexota</taxon>
        <taxon>Anaerolineae</taxon>
        <taxon>Anaerolineales</taxon>
        <taxon>Anaerolineaceae</taxon>
        <taxon>Leptolinea</taxon>
    </lineage>
</organism>
<dbReference type="AlphaFoldDB" id="A0A0P6XGW0"/>
<name>A0A0P6XGW0_9CHLR</name>
<keyword evidence="2" id="KW-1185">Reference proteome</keyword>
<dbReference type="EMBL" id="LGCK01000014">
    <property type="protein sequence ID" value="KPL70337.1"/>
    <property type="molecule type" value="Genomic_DNA"/>
</dbReference>
<comment type="caution">
    <text evidence="1">The sequence shown here is derived from an EMBL/GenBank/DDBJ whole genome shotgun (WGS) entry which is preliminary data.</text>
</comment>
<protein>
    <recommendedName>
        <fullName evidence="3">Transglycosylase SLT domain-containing protein</fullName>
    </recommendedName>
</protein>
<dbReference type="OrthoDB" id="160265at2"/>
<dbReference type="RefSeq" id="WP_062422212.1">
    <property type="nucleotide sequence ID" value="NZ_BBYA01000010.1"/>
</dbReference>
<dbReference type="SUPFAM" id="SSF53955">
    <property type="entry name" value="Lysozyme-like"/>
    <property type="match status" value="1"/>
</dbReference>
<reference evidence="1 2" key="1">
    <citation type="submission" date="2015-07" db="EMBL/GenBank/DDBJ databases">
        <title>Genome sequence of Leptolinea tardivitalis DSM 16556.</title>
        <authorList>
            <person name="Hemp J."/>
            <person name="Ward L.M."/>
            <person name="Pace L.A."/>
            <person name="Fischer W.W."/>
        </authorList>
    </citation>
    <scope>NUCLEOTIDE SEQUENCE [LARGE SCALE GENOMIC DNA]</scope>
    <source>
        <strain evidence="1 2">YMTK-2</strain>
    </source>
</reference>
<dbReference type="STRING" id="229920.ADM99_14355"/>
<accession>A0A0P6XGW0</accession>
<gene>
    <name evidence="1" type="ORF">ADM99_14355</name>
</gene>